<feature type="region of interest" description="Disordered" evidence="1">
    <location>
        <begin position="131"/>
        <end position="156"/>
    </location>
</feature>
<gene>
    <name evidence="2" type="ORF">Cvel_2023</name>
</gene>
<accession>A0A0G4I912</accession>
<feature type="region of interest" description="Disordered" evidence="1">
    <location>
        <begin position="243"/>
        <end position="708"/>
    </location>
</feature>
<reference evidence="2" key="1">
    <citation type="submission" date="2014-11" db="EMBL/GenBank/DDBJ databases">
        <authorList>
            <person name="Otto D Thomas"/>
            <person name="Naeem Raeece"/>
        </authorList>
    </citation>
    <scope>NUCLEOTIDE SEQUENCE</scope>
</reference>
<evidence type="ECO:0000256" key="1">
    <source>
        <dbReference type="SAM" id="MobiDB-lite"/>
    </source>
</evidence>
<feature type="compositionally biased region" description="Basic and acidic residues" evidence="1">
    <location>
        <begin position="740"/>
        <end position="758"/>
    </location>
</feature>
<feature type="compositionally biased region" description="Basic and acidic residues" evidence="1">
    <location>
        <begin position="830"/>
        <end position="842"/>
    </location>
</feature>
<feature type="compositionally biased region" description="Basic and acidic residues" evidence="1">
    <location>
        <begin position="508"/>
        <end position="517"/>
    </location>
</feature>
<organism evidence="2">
    <name type="scientific">Chromera velia CCMP2878</name>
    <dbReference type="NCBI Taxonomy" id="1169474"/>
    <lineage>
        <taxon>Eukaryota</taxon>
        <taxon>Sar</taxon>
        <taxon>Alveolata</taxon>
        <taxon>Colpodellida</taxon>
        <taxon>Chromeraceae</taxon>
        <taxon>Chromera</taxon>
    </lineage>
</organism>
<feature type="region of interest" description="Disordered" evidence="1">
    <location>
        <begin position="722"/>
        <end position="842"/>
    </location>
</feature>
<feature type="compositionally biased region" description="Basic and acidic residues" evidence="1">
    <location>
        <begin position="530"/>
        <end position="542"/>
    </location>
</feature>
<proteinExistence type="predicted"/>
<feature type="compositionally biased region" description="Basic and acidic residues" evidence="1">
    <location>
        <begin position="490"/>
        <end position="501"/>
    </location>
</feature>
<name>A0A0G4I912_9ALVE</name>
<feature type="compositionally biased region" description="Basic and acidic residues" evidence="1">
    <location>
        <begin position="339"/>
        <end position="354"/>
    </location>
</feature>
<feature type="compositionally biased region" description="Basic and acidic residues" evidence="1">
    <location>
        <begin position="243"/>
        <end position="252"/>
    </location>
</feature>
<feature type="compositionally biased region" description="Basic and acidic residues" evidence="1">
    <location>
        <begin position="626"/>
        <end position="641"/>
    </location>
</feature>
<feature type="compositionally biased region" description="Basic and acidic residues" evidence="1">
    <location>
        <begin position="552"/>
        <end position="563"/>
    </location>
</feature>
<feature type="compositionally biased region" description="Low complexity" evidence="1">
    <location>
        <begin position="268"/>
        <end position="283"/>
    </location>
</feature>
<dbReference type="EMBL" id="CDMZ01005710">
    <property type="protein sequence ID" value="CEM53612.1"/>
    <property type="molecule type" value="Genomic_DNA"/>
</dbReference>
<dbReference type="VEuPathDB" id="CryptoDB:Cvel_2023"/>
<feature type="compositionally biased region" description="Low complexity" evidence="1">
    <location>
        <begin position="601"/>
        <end position="621"/>
    </location>
</feature>
<protein>
    <submittedName>
        <fullName evidence="2">Uncharacterized protein</fullName>
    </submittedName>
</protein>
<sequence length="863" mass="95833">MVSVLLLKNWHDLIEVVLSEYCTWERLRTFLRSGFKLEREKTYAVSSKPSKFVCLRHGTDEQLPVSEDAVLRFVECYKVRESAEKEPDAFAPLVSAVKQDVRCWRENLREVDGDVEMVDASTCADDALCGPRSQSATPDRPPFSSPVVPVKGKGAEETSVELKSILKPKERPEDPQSARGLKRKVTFLCKQDTQDEIDEGWKRYFESSPTDTVSDQKELRGDALEIFKATLLISRLDVRETRKKAEKDEAIHLRSHTTKSLAERESESPPVSASASASTKAAARQQLALEVKEREKEIETEARLKLQEDFRRSEGKGRKGKEKKGGSGGLLDWACGFFARKETADKAMSPERRRSFSPPAAGKPSEKRKRSGKEVDERKVRGSAEKGEVKEKREPSNPLPVFPPPPDRSRPTEKKSLKDDNMTARRPLESKPSIRSSRRSGSHGPTKRTTSATAVPRGRSQDPYGRHQARESGACGVYSASVKKTPHSPRFSEHFEGDEKFQSSQPQQRERASERTKRPASPSLRPSTLTKRETAECRRGGAGDEVLSQPPEVEKAHLRESHISRSTFQSGHPMREDTGVEIETPSADAPASPPNPKRPRAGASPPRTPPSRSAAALPPAALEWSFEDHKDAKKSLEHGHPAESCSGTAVAPVQSPQSPPQPYPLSEPSRSDAPPRHSLKVSSPVPRAHPASHHGSATGSCYPSVEPPFAINYGQPTHLVAQRTYRYPDSSLTQSPPMNRQDEKGVLRSPRGDAERPLRPFSVAASAPVATDLSETDPHMHSIEGPSVPPRPQAECVRQPSPLRGTDDYSSQPTNRHFRSARYPDYPWGTDRDESTGRVEDQTREGTLWLRLGAWGKESFKRV</sequence>
<evidence type="ECO:0000313" key="2">
    <source>
        <dbReference type="EMBL" id="CEM53612.1"/>
    </source>
</evidence>
<feature type="compositionally biased region" description="Pro residues" evidence="1">
    <location>
        <begin position="397"/>
        <end position="406"/>
    </location>
</feature>
<feature type="compositionally biased region" description="Basic and acidic residues" evidence="1">
    <location>
        <begin position="407"/>
        <end position="429"/>
    </location>
</feature>
<feature type="compositionally biased region" description="Basic and acidic residues" evidence="1">
    <location>
        <begin position="372"/>
        <end position="395"/>
    </location>
</feature>
<dbReference type="AlphaFoldDB" id="A0A0G4I912"/>
<feature type="compositionally biased region" description="Basic and acidic residues" evidence="1">
    <location>
        <begin position="290"/>
        <end position="317"/>
    </location>
</feature>